<sequence>MEKSLFVIVLMFINISIFGQGENNNYDIDSEDLKSIFEGQGIYIFKYPFALKKGEYISISYDIFENGKLKAKKHVIEDFQIDNGIRINHHIARKDTTVFHRFYFFENKDMLTMRQTLPGIKPVQNIDLSKILAGSFNSRTNIPTDLSKKEEILFYYGNKSKGWLNCSTGISKSDLIRSYDFVILFYAEKINKIRTKNILKEIENTNQNLRYD</sequence>
<reference evidence="1 2" key="1">
    <citation type="submission" date="2024-09" db="EMBL/GenBank/DDBJ databases">
        <authorList>
            <person name="Sun Q."/>
            <person name="Mori K."/>
        </authorList>
    </citation>
    <scope>NUCLEOTIDE SEQUENCE [LARGE SCALE GENOMIC DNA]</scope>
    <source>
        <strain evidence="1 2">CECT 8300</strain>
    </source>
</reference>
<evidence type="ECO:0000313" key="2">
    <source>
        <dbReference type="Proteomes" id="UP001589590"/>
    </source>
</evidence>
<name>A0ABV5H0R6_9FLAO</name>
<dbReference type="EMBL" id="JBHMFA010000006">
    <property type="protein sequence ID" value="MFB9105388.1"/>
    <property type="molecule type" value="Genomic_DNA"/>
</dbReference>
<organism evidence="1 2">
    <name type="scientific">Algibacter miyuki</name>
    <dbReference type="NCBI Taxonomy" id="1306933"/>
    <lineage>
        <taxon>Bacteria</taxon>
        <taxon>Pseudomonadati</taxon>
        <taxon>Bacteroidota</taxon>
        <taxon>Flavobacteriia</taxon>
        <taxon>Flavobacteriales</taxon>
        <taxon>Flavobacteriaceae</taxon>
        <taxon>Algibacter</taxon>
    </lineage>
</organism>
<dbReference type="Proteomes" id="UP001589590">
    <property type="component" value="Unassembled WGS sequence"/>
</dbReference>
<accession>A0ABV5H0R6</accession>
<keyword evidence="2" id="KW-1185">Reference proteome</keyword>
<evidence type="ECO:0008006" key="3">
    <source>
        <dbReference type="Google" id="ProtNLM"/>
    </source>
</evidence>
<comment type="caution">
    <text evidence="1">The sequence shown here is derived from an EMBL/GenBank/DDBJ whole genome shotgun (WGS) entry which is preliminary data.</text>
</comment>
<protein>
    <recommendedName>
        <fullName evidence="3">DUF3108 domain-containing protein</fullName>
    </recommendedName>
</protein>
<gene>
    <name evidence="1" type="ORF">ACFFU1_10775</name>
</gene>
<evidence type="ECO:0000313" key="1">
    <source>
        <dbReference type="EMBL" id="MFB9105388.1"/>
    </source>
</evidence>
<proteinExistence type="predicted"/>
<dbReference type="RefSeq" id="WP_290274269.1">
    <property type="nucleotide sequence ID" value="NZ_JAUFQP010000015.1"/>
</dbReference>